<name>A0A813DY57_POLGL</name>
<keyword evidence="2" id="KW-1185">Reference proteome</keyword>
<organism evidence="1 2">
    <name type="scientific">Polarella glacialis</name>
    <name type="common">Dinoflagellate</name>
    <dbReference type="NCBI Taxonomy" id="89957"/>
    <lineage>
        <taxon>Eukaryota</taxon>
        <taxon>Sar</taxon>
        <taxon>Alveolata</taxon>
        <taxon>Dinophyceae</taxon>
        <taxon>Suessiales</taxon>
        <taxon>Suessiaceae</taxon>
        <taxon>Polarella</taxon>
    </lineage>
</organism>
<evidence type="ECO:0000313" key="2">
    <source>
        <dbReference type="Proteomes" id="UP000654075"/>
    </source>
</evidence>
<sequence length="626" mass="68956">EQEAGKRTIRSALDNLQHAETFCQQGYAHRANNTNTSVLRSILTQVLSSLSTLHGQVHKVFKVHSRGRDGDIATALHAYAHKARMVFSGDSDFMLLYTGIVMKFSSLRLHSDGVHSVFVSLQERMNAFHASSHEEMMVMAYLVGSDFNTPQVEVTVAWHWSEVAIMARTLLTTHGSWQAAVRASSPEGSAEPDGFLDNFDVGSYVVGPQEGKGIESWTKNGDLVIGITCCFPLLEDLDPVLVSCREWIPQEIDMSAQAPLHPDRILRAYALGCLSSHAVRLLRFASASTGVSYADIIPGNPVPDIKRTASLRISQYLQGPEKDSWDVGDDDSGHPDPRFHSITYSQVSATYLGKARLQSAIVELVKLNAEAHKIRYESETRFIAHMERIQNLRDSILADLDPAQLIKEVQLSLDSEDLGWMWDEVKVEVKDEDASTLKSRAACFFFLATGKLLPKLKATDQQVVEDCVAHRGAPVQKSLMYLICLATLGDGIVVPEQMQQLRASLGLSSDHDCELICPSYALRNGPNFDNRRCAGSALLLGQLCSWLESHLQDCFCLCGGEGRVFPEGIPLDGRLIVVMDDGQIHKAKDGYKISISAPKDQVVSVEVLGLLHKSLSSSCQVVQINP</sequence>
<evidence type="ECO:0000313" key="1">
    <source>
        <dbReference type="EMBL" id="CAE8593619.1"/>
    </source>
</evidence>
<gene>
    <name evidence="1" type="ORF">PGLA1383_LOCUS12210</name>
</gene>
<dbReference type="Proteomes" id="UP000654075">
    <property type="component" value="Unassembled WGS sequence"/>
</dbReference>
<feature type="non-terminal residue" evidence="1">
    <location>
        <position position="1"/>
    </location>
</feature>
<proteinExistence type="predicted"/>
<comment type="caution">
    <text evidence="1">The sequence shown here is derived from an EMBL/GenBank/DDBJ whole genome shotgun (WGS) entry which is preliminary data.</text>
</comment>
<protein>
    <submittedName>
        <fullName evidence="1">Uncharacterized protein</fullName>
    </submittedName>
</protein>
<reference evidence="1" key="1">
    <citation type="submission" date="2021-02" db="EMBL/GenBank/DDBJ databases">
        <authorList>
            <person name="Dougan E. K."/>
            <person name="Rhodes N."/>
            <person name="Thang M."/>
            <person name="Chan C."/>
        </authorList>
    </citation>
    <scope>NUCLEOTIDE SEQUENCE</scope>
</reference>
<accession>A0A813DY57</accession>
<dbReference type="AlphaFoldDB" id="A0A813DY57"/>
<dbReference type="EMBL" id="CAJNNV010006432">
    <property type="protein sequence ID" value="CAE8593619.1"/>
    <property type="molecule type" value="Genomic_DNA"/>
</dbReference>